<reference evidence="9 10" key="1">
    <citation type="submission" date="2019-05" db="EMBL/GenBank/DDBJ databases">
        <title>Mumia sp. nov., isolated from the intestinal contents of plateau pika (Ochotona curzoniae) in the Qinghai-Tibet plateau of China.</title>
        <authorList>
            <person name="Tian Z."/>
        </authorList>
    </citation>
    <scope>NUCLEOTIDE SEQUENCE [LARGE SCALE GENOMIC DNA]</scope>
    <source>
        <strain evidence="10">527</strain>
        <strain evidence="9">Z527</strain>
    </source>
</reference>
<evidence type="ECO:0000313" key="10">
    <source>
        <dbReference type="Proteomes" id="UP000306740"/>
    </source>
</evidence>
<evidence type="ECO:0000256" key="1">
    <source>
        <dbReference type="ARBA" id="ARBA00021390"/>
    </source>
</evidence>
<dbReference type="InterPro" id="IPR036388">
    <property type="entry name" value="WH-like_DNA-bd_sf"/>
</dbReference>
<dbReference type="OrthoDB" id="7688673at2"/>
<dbReference type="PANTHER" id="PTHR30363:SF4">
    <property type="entry name" value="GLYCEROL-3-PHOSPHATE REGULON REPRESSOR"/>
    <property type="match status" value="1"/>
</dbReference>
<proteinExistence type="predicted"/>
<evidence type="ECO:0000313" key="9">
    <source>
        <dbReference type="EMBL" id="TNC49058.1"/>
    </source>
</evidence>
<evidence type="ECO:0000259" key="7">
    <source>
        <dbReference type="PROSITE" id="PS51000"/>
    </source>
</evidence>
<dbReference type="InterPro" id="IPR014036">
    <property type="entry name" value="DeoR-like_C"/>
</dbReference>
<dbReference type="Pfam" id="PF08220">
    <property type="entry name" value="HTH_DeoR"/>
    <property type="match status" value="1"/>
</dbReference>
<dbReference type="InterPro" id="IPR036390">
    <property type="entry name" value="WH_DNA-bd_sf"/>
</dbReference>
<dbReference type="SMART" id="SM01134">
    <property type="entry name" value="DeoRC"/>
    <property type="match status" value="1"/>
</dbReference>
<dbReference type="InterPro" id="IPR037171">
    <property type="entry name" value="NagB/RpiA_transferase-like"/>
</dbReference>
<dbReference type="RefSeq" id="WP_139105547.1">
    <property type="nucleotide sequence ID" value="NZ_VDFR01000030.1"/>
</dbReference>
<keyword evidence="4" id="KW-0238">DNA-binding</keyword>
<name>A0A5C4MSR7_9ACTN</name>
<dbReference type="Gene3D" id="3.40.50.1360">
    <property type="match status" value="1"/>
</dbReference>
<evidence type="ECO:0000256" key="3">
    <source>
        <dbReference type="ARBA" id="ARBA00023015"/>
    </source>
</evidence>
<dbReference type="InterPro" id="IPR001034">
    <property type="entry name" value="DeoR_HTH"/>
</dbReference>
<feature type="domain" description="HTH deoR-type" evidence="7">
    <location>
        <begin position="3"/>
        <end position="58"/>
    </location>
</feature>
<dbReference type="GO" id="GO:0003677">
    <property type="term" value="F:DNA binding"/>
    <property type="evidence" value="ECO:0007669"/>
    <property type="project" value="UniProtKB-KW"/>
</dbReference>
<dbReference type="InterPro" id="IPR018356">
    <property type="entry name" value="Tscrpt_reg_HTH_DeoR_CS"/>
</dbReference>
<dbReference type="InterPro" id="IPR050313">
    <property type="entry name" value="Carb_Metab_HTH_regulators"/>
</dbReference>
<dbReference type="EMBL" id="VDFR01000030">
    <property type="protein sequence ID" value="TNC49058.1"/>
    <property type="molecule type" value="Genomic_DNA"/>
</dbReference>
<sequence length="269" mass="29032">MRANLRHERLLDLLETSGPVDVATLARLLDVSDATIRRDLSALEDTGRLRRLRGGAAPALEREAPFERVATQNPLEKRAIAEHAASLVPDGSVVLLDIGTTTSLVARFLRGRTVTVITSSLAVYDELRDDPVVDLMLLGGLVRTNYHSMVGFLTEQAIAQVQADLLFLGTSGVRTDGSVFDTTAVEVPVKKAMLQVADRVVLLADHTKLPGGGYARVCGPDRYDLLVTDRELDDETASTLAECSVEVDVARPLTPARTGSDPYDLQGDS</sequence>
<dbReference type="Gene3D" id="1.10.10.10">
    <property type="entry name" value="Winged helix-like DNA-binding domain superfamily/Winged helix DNA-binding domain"/>
    <property type="match status" value="1"/>
</dbReference>
<dbReference type="SMART" id="SM00420">
    <property type="entry name" value="HTH_DEOR"/>
    <property type="match status" value="1"/>
</dbReference>
<dbReference type="Pfam" id="PF00455">
    <property type="entry name" value="DeoRC"/>
    <property type="match status" value="1"/>
</dbReference>
<dbReference type="GO" id="GO:0003700">
    <property type="term" value="F:DNA-binding transcription factor activity"/>
    <property type="evidence" value="ECO:0007669"/>
    <property type="project" value="InterPro"/>
</dbReference>
<dbReference type="PROSITE" id="PS00894">
    <property type="entry name" value="HTH_DEOR_1"/>
    <property type="match status" value="1"/>
</dbReference>
<gene>
    <name evidence="9" type="ORF">FHE65_06300</name>
    <name evidence="8" type="ORF">FHE65_26895</name>
</gene>
<comment type="caution">
    <text evidence="9">The sequence shown here is derived from an EMBL/GenBank/DDBJ whole genome shotgun (WGS) entry which is preliminary data.</text>
</comment>
<organism evidence="9 10">
    <name type="scientific">Mumia zhuanghuii</name>
    <dbReference type="NCBI Taxonomy" id="2585211"/>
    <lineage>
        <taxon>Bacteria</taxon>
        <taxon>Bacillati</taxon>
        <taxon>Actinomycetota</taxon>
        <taxon>Actinomycetes</taxon>
        <taxon>Propionibacteriales</taxon>
        <taxon>Nocardioidaceae</taxon>
        <taxon>Mumia</taxon>
    </lineage>
</organism>
<dbReference type="Proteomes" id="UP000306740">
    <property type="component" value="Unassembled WGS sequence"/>
</dbReference>
<evidence type="ECO:0000256" key="4">
    <source>
        <dbReference type="ARBA" id="ARBA00023125"/>
    </source>
</evidence>
<accession>A0A5C4MSR7</accession>
<evidence type="ECO:0000256" key="6">
    <source>
        <dbReference type="ARBA" id="ARBA00024937"/>
    </source>
</evidence>
<dbReference type="PROSITE" id="PS51000">
    <property type="entry name" value="HTH_DEOR_2"/>
    <property type="match status" value="1"/>
</dbReference>
<dbReference type="AlphaFoldDB" id="A0A5C4MSR7"/>
<dbReference type="EMBL" id="VDFR01000144">
    <property type="protein sequence ID" value="TNC35692.1"/>
    <property type="molecule type" value="Genomic_DNA"/>
</dbReference>
<evidence type="ECO:0000313" key="8">
    <source>
        <dbReference type="EMBL" id="TNC35692.1"/>
    </source>
</evidence>
<protein>
    <recommendedName>
        <fullName evidence="1">Lactose phosphotransferase system repressor</fullName>
    </recommendedName>
</protein>
<evidence type="ECO:0000256" key="5">
    <source>
        <dbReference type="ARBA" id="ARBA00023163"/>
    </source>
</evidence>
<dbReference type="PANTHER" id="PTHR30363">
    <property type="entry name" value="HTH-TYPE TRANSCRIPTIONAL REGULATOR SRLR-RELATED"/>
    <property type="match status" value="1"/>
</dbReference>
<keyword evidence="5" id="KW-0804">Transcription</keyword>
<keyword evidence="2" id="KW-0678">Repressor</keyword>
<dbReference type="SUPFAM" id="SSF46785">
    <property type="entry name" value="Winged helix' DNA-binding domain"/>
    <property type="match status" value="1"/>
</dbReference>
<comment type="function">
    <text evidence="6">Repressor of the lactose catabolism operon. Galactose-6-phosphate is the inducer.</text>
</comment>
<keyword evidence="3" id="KW-0805">Transcription regulation</keyword>
<dbReference type="PRINTS" id="PR00037">
    <property type="entry name" value="HTHLACR"/>
</dbReference>
<dbReference type="SUPFAM" id="SSF100950">
    <property type="entry name" value="NagB/RpiA/CoA transferase-like"/>
    <property type="match status" value="1"/>
</dbReference>
<evidence type="ECO:0000256" key="2">
    <source>
        <dbReference type="ARBA" id="ARBA00022491"/>
    </source>
</evidence>